<dbReference type="SUPFAM" id="SSF52833">
    <property type="entry name" value="Thioredoxin-like"/>
    <property type="match status" value="1"/>
</dbReference>
<dbReference type="GO" id="GO:0009055">
    <property type="term" value="F:electron transfer activity"/>
    <property type="evidence" value="ECO:0007669"/>
    <property type="project" value="InterPro"/>
</dbReference>
<dbReference type="InterPro" id="IPR009056">
    <property type="entry name" value="Cyt_c-like_dom"/>
</dbReference>
<name>A0A220S4B9_9NEIS</name>
<dbReference type="EMBL" id="CP022278">
    <property type="protein sequence ID" value="ASK28188.1"/>
    <property type="molecule type" value="Genomic_DNA"/>
</dbReference>
<feature type="signal peptide" evidence="5">
    <location>
        <begin position="1"/>
        <end position="28"/>
    </location>
</feature>
<organism evidence="7 8">
    <name type="scientific">Neisseria chenwenguii</name>
    <dbReference type="NCBI Taxonomy" id="1853278"/>
    <lineage>
        <taxon>Bacteria</taxon>
        <taxon>Pseudomonadati</taxon>
        <taxon>Pseudomonadota</taxon>
        <taxon>Betaproteobacteria</taxon>
        <taxon>Neisseriales</taxon>
        <taxon>Neisseriaceae</taxon>
        <taxon>Neisseria</taxon>
    </lineage>
</organism>
<dbReference type="GO" id="GO:0046872">
    <property type="term" value="F:metal ion binding"/>
    <property type="evidence" value="ECO:0007669"/>
    <property type="project" value="UniProtKB-KW"/>
</dbReference>
<dbReference type="Proteomes" id="UP000198238">
    <property type="component" value="Chromosome"/>
</dbReference>
<feature type="chain" id="PRO_5012985075" evidence="5">
    <location>
        <begin position="29"/>
        <end position="328"/>
    </location>
</feature>
<sequence length="328" mass="36595">MNKKLKTAATAAVLAVTAATVSTLPVYADNAYRKAQPQGWFWYEDPTPQKQEQAKPKPEPVPQKPAPAKADKPAEVKQDDEPFSAPWVRKNLQVLLERAITNPTEENVRAYKYMERVMSDMSTNFANMSEKVVQNDPMLDESVRFPISSMARAQALSRVAQAKDGIIRDLKGKAGLWMFFDSKCSFCHSQYETTRLLAQKHGLTVHYISTDGGIIPGMTAAQIRYDRNAERARTLGIKLTPAVVLVAPPEKMAIVAHGAMAQSELEEKIVLAAVDMKLADPELSNLAKLQDRGILSAQDMAEAKNRMRNPDNPDELVKMLNEMIRRKM</sequence>
<feature type="domain" description="Cytochrome c" evidence="6">
    <location>
        <begin position="170"/>
        <end position="294"/>
    </location>
</feature>
<gene>
    <name evidence="7" type="ORF">BG910_11015</name>
</gene>
<evidence type="ECO:0000256" key="2">
    <source>
        <dbReference type="ARBA" id="ARBA00023004"/>
    </source>
</evidence>
<keyword evidence="5" id="KW-0732">Signal</keyword>
<dbReference type="InterPro" id="IPR039555">
    <property type="entry name" value="TraF/TrbB"/>
</dbReference>
<evidence type="ECO:0000313" key="8">
    <source>
        <dbReference type="Proteomes" id="UP000198238"/>
    </source>
</evidence>
<evidence type="ECO:0000256" key="3">
    <source>
        <dbReference type="PROSITE-ProRule" id="PRU00433"/>
    </source>
</evidence>
<evidence type="ECO:0000256" key="1">
    <source>
        <dbReference type="ARBA" id="ARBA00022723"/>
    </source>
</evidence>
<dbReference type="InterPro" id="IPR014111">
    <property type="entry name" value="T4SS_TraF-like"/>
</dbReference>
<dbReference type="Pfam" id="PF13728">
    <property type="entry name" value="TraF"/>
    <property type="match status" value="1"/>
</dbReference>
<keyword evidence="8" id="KW-1185">Reference proteome</keyword>
<dbReference type="RefSeq" id="WP_089036878.1">
    <property type="nucleotide sequence ID" value="NZ_CP022278.1"/>
</dbReference>
<keyword evidence="3" id="KW-0349">Heme</keyword>
<evidence type="ECO:0000256" key="5">
    <source>
        <dbReference type="SAM" id="SignalP"/>
    </source>
</evidence>
<accession>A0A220S4B9</accession>
<keyword evidence="2 3" id="KW-0408">Iron</keyword>
<dbReference type="KEGG" id="nei:BG910_11015"/>
<dbReference type="NCBIfam" id="TIGR02740">
    <property type="entry name" value="TraF-like"/>
    <property type="match status" value="1"/>
</dbReference>
<feature type="region of interest" description="Disordered" evidence="4">
    <location>
        <begin position="42"/>
        <end position="80"/>
    </location>
</feature>
<dbReference type="InterPro" id="IPR036249">
    <property type="entry name" value="Thioredoxin-like_sf"/>
</dbReference>
<dbReference type="PROSITE" id="PS51007">
    <property type="entry name" value="CYTC"/>
    <property type="match status" value="1"/>
</dbReference>
<feature type="compositionally biased region" description="Basic and acidic residues" evidence="4">
    <location>
        <begin position="69"/>
        <end position="80"/>
    </location>
</feature>
<evidence type="ECO:0000313" key="7">
    <source>
        <dbReference type="EMBL" id="ASK28188.1"/>
    </source>
</evidence>
<reference evidence="7 8" key="1">
    <citation type="submission" date="2017-06" db="EMBL/GenBank/DDBJ databases">
        <title>Neisseria chenwenguii sp. nov., isolated from the intestinal contents of Tibetan Plateau Pika in Yushu, Qinghai Province, China.</title>
        <authorList>
            <person name="Zhang G."/>
        </authorList>
    </citation>
    <scope>NUCLEOTIDE SEQUENCE [LARGE SCALE GENOMIC DNA]</scope>
    <source>
        <strain evidence="7 8">10023</strain>
    </source>
</reference>
<dbReference type="AlphaFoldDB" id="A0A220S4B9"/>
<dbReference type="GO" id="GO:0020037">
    <property type="term" value="F:heme binding"/>
    <property type="evidence" value="ECO:0007669"/>
    <property type="project" value="InterPro"/>
</dbReference>
<protein>
    <submittedName>
        <fullName evidence="7">Sex pilus assembly protein TraF</fullName>
    </submittedName>
</protein>
<evidence type="ECO:0000256" key="4">
    <source>
        <dbReference type="SAM" id="MobiDB-lite"/>
    </source>
</evidence>
<keyword evidence="1 3" id="KW-0479">Metal-binding</keyword>
<evidence type="ECO:0000259" key="6">
    <source>
        <dbReference type="PROSITE" id="PS51007"/>
    </source>
</evidence>
<proteinExistence type="predicted"/>